<dbReference type="EnsemblMetazoa" id="AALB008039-RA">
    <property type="protein sequence ID" value="AALB008039-PA"/>
    <property type="gene ID" value="AALB008039"/>
</dbReference>
<dbReference type="AlphaFoldDB" id="A0A8W7JTI4"/>
<sequence length="171" mass="19289">MSKTLVKKALILAEETLPSSKPLADDKTTKRKASALELIPRHQKLVELVGKKGQRVEKDLIRRREKVTVSDIRQQLANKRDPTEENVRRLLLLSSSTCRLDEETRKKILKRARTGCYVSKVKLSKKAREEQKLKRASGKSKGDSAAPAAGESVFTEEDFESFARELEESGI</sequence>
<name>A0A8W7JTI4_ANOAL</name>
<evidence type="ECO:0000313" key="2">
    <source>
        <dbReference type="EnsemblMetazoa" id="AALB008039-PA"/>
    </source>
</evidence>
<dbReference type="Pfam" id="PF15684">
    <property type="entry name" value="AROS"/>
    <property type="match status" value="1"/>
</dbReference>
<keyword evidence="3" id="KW-1185">Reference proteome</keyword>
<dbReference type="Proteomes" id="UP000069272">
    <property type="component" value="Chromosome 2L"/>
</dbReference>
<evidence type="ECO:0000256" key="1">
    <source>
        <dbReference type="SAM" id="MobiDB-lite"/>
    </source>
</evidence>
<reference evidence="2 3" key="1">
    <citation type="journal article" date="2017" name="G3 (Bethesda)">
        <title>The Physical Genome Mapping of Anopheles albimanus Corrected Scaffold Misassemblies and Identified Interarm Rearrangements in Genus Anopheles.</title>
        <authorList>
            <person name="Artemov G.N."/>
            <person name="Peery A.N."/>
            <person name="Jiang X."/>
            <person name="Tu Z."/>
            <person name="Stegniy V.N."/>
            <person name="Sharakhova M.V."/>
            <person name="Sharakhov I.V."/>
        </authorList>
    </citation>
    <scope>NUCLEOTIDE SEQUENCE [LARGE SCALE GENOMIC DNA]</scope>
    <source>
        <strain evidence="2 3">ALBI9_A</strain>
    </source>
</reference>
<feature type="region of interest" description="Disordered" evidence="1">
    <location>
        <begin position="124"/>
        <end position="157"/>
    </location>
</feature>
<dbReference type="InterPro" id="IPR023262">
    <property type="entry name" value="AROS"/>
</dbReference>
<reference evidence="2" key="2">
    <citation type="submission" date="2022-08" db="UniProtKB">
        <authorList>
            <consortium name="EnsemblMetazoa"/>
        </authorList>
    </citation>
    <scope>IDENTIFICATION</scope>
    <source>
        <strain evidence="2">STECLA/ALBI9_A</strain>
    </source>
</reference>
<evidence type="ECO:0008006" key="4">
    <source>
        <dbReference type="Google" id="ProtNLM"/>
    </source>
</evidence>
<dbReference type="GeneID" id="118466749"/>
<accession>A0A8W7JTI4</accession>
<proteinExistence type="predicted"/>
<dbReference type="KEGG" id="aali:118466749"/>
<protein>
    <recommendedName>
        <fullName evidence="4">40S ribosomal protein S19-binding protein 1</fullName>
    </recommendedName>
</protein>
<dbReference type="RefSeq" id="XP_035792339.1">
    <property type="nucleotide sequence ID" value="XM_035936446.1"/>
</dbReference>
<dbReference type="OrthoDB" id="6493910at2759"/>
<organism evidence="2 3">
    <name type="scientific">Anopheles albimanus</name>
    <name type="common">New world malaria mosquito</name>
    <dbReference type="NCBI Taxonomy" id="7167"/>
    <lineage>
        <taxon>Eukaryota</taxon>
        <taxon>Metazoa</taxon>
        <taxon>Ecdysozoa</taxon>
        <taxon>Arthropoda</taxon>
        <taxon>Hexapoda</taxon>
        <taxon>Insecta</taxon>
        <taxon>Pterygota</taxon>
        <taxon>Neoptera</taxon>
        <taxon>Endopterygota</taxon>
        <taxon>Diptera</taxon>
        <taxon>Nematocera</taxon>
        <taxon>Culicoidea</taxon>
        <taxon>Culicidae</taxon>
        <taxon>Anophelinae</taxon>
        <taxon>Anopheles</taxon>
    </lineage>
</organism>
<evidence type="ECO:0000313" key="3">
    <source>
        <dbReference type="Proteomes" id="UP000069272"/>
    </source>
</evidence>